<evidence type="ECO:0000313" key="2">
    <source>
        <dbReference type="EMBL" id="KAJ1127483.1"/>
    </source>
</evidence>
<evidence type="ECO:0000313" key="3">
    <source>
        <dbReference type="Proteomes" id="UP001066276"/>
    </source>
</evidence>
<sequence length="192" mass="21449">MTPMQPCGGKASKTPRQAAIRAWTAQRKETCRLDVCLGKMDSSVNEVSQVEQKVSDLEDAHNGHETATNQIQSELGELQYKLDEAENRSRLSNLKFVGILEEAEATSMVSKVVTDLIYKCILPEKTAAYPDLTIRVPAVRSLHFRYPRTILVNFCDFRIKEQILSQAINIETFNAGGNFTFRGFSDMSIASA</sequence>
<dbReference type="AlphaFoldDB" id="A0AAV7PNZ9"/>
<name>A0AAV7PNZ9_PLEWA</name>
<dbReference type="Proteomes" id="UP001066276">
    <property type="component" value="Chromosome 7"/>
</dbReference>
<evidence type="ECO:0000256" key="1">
    <source>
        <dbReference type="SAM" id="Coils"/>
    </source>
</evidence>
<gene>
    <name evidence="2" type="ORF">NDU88_005882</name>
</gene>
<protein>
    <submittedName>
        <fullName evidence="2">Uncharacterized protein</fullName>
    </submittedName>
</protein>
<dbReference type="Gene3D" id="3.30.70.1820">
    <property type="entry name" value="L1 transposable element, RRM domain"/>
    <property type="match status" value="1"/>
</dbReference>
<keyword evidence="1" id="KW-0175">Coiled coil</keyword>
<proteinExistence type="predicted"/>
<dbReference type="EMBL" id="JANPWB010000011">
    <property type="protein sequence ID" value="KAJ1127483.1"/>
    <property type="molecule type" value="Genomic_DNA"/>
</dbReference>
<dbReference type="PANTHER" id="PTHR11505">
    <property type="entry name" value="L1 TRANSPOSABLE ELEMENT-RELATED"/>
    <property type="match status" value="1"/>
</dbReference>
<comment type="caution">
    <text evidence="2">The sequence shown here is derived from an EMBL/GenBank/DDBJ whole genome shotgun (WGS) entry which is preliminary data.</text>
</comment>
<accession>A0AAV7PNZ9</accession>
<reference evidence="2" key="1">
    <citation type="journal article" date="2022" name="bioRxiv">
        <title>Sequencing and chromosome-scale assembly of the giantPleurodeles waltlgenome.</title>
        <authorList>
            <person name="Brown T."/>
            <person name="Elewa A."/>
            <person name="Iarovenko S."/>
            <person name="Subramanian E."/>
            <person name="Araus A.J."/>
            <person name="Petzold A."/>
            <person name="Susuki M."/>
            <person name="Suzuki K.-i.T."/>
            <person name="Hayashi T."/>
            <person name="Toyoda A."/>
            <person name="Oliveira C."/>
            <person name="Osipova E."/>
            <person name="Leigh N.D."/>
            <person name="Simon A."/>
            <person name="Yun M.H."/>
        </authorList>
    </citation>
    <scope>NUCLEOTIDE SEQUENCE</scope>
    <source>
        <strain evidence="2">20211129_DDA</strain>
        <tissue evidence="2">Liver</tissue>
    </source>
</reference>
<dbReference type="InterPro" id="IPR004244">
    <property type="entry name" value="Transposase_22"/>
</dbReference>
<feature type="coiled-coil region" evidence="1">
    <location>
        <begin position="40"/>
        <end position="88"/>
    </location>
</feature>
<keyword evidence="3" id="KW-1185">Reference proteome</keyword>
<organism evidence="2 3">
    <name type="scientific">Pleurodeles waltl</name>
    <name type="common">Iberian ribbed newt</name>
    <dbReference type="NCBI Taxonomy" id="8319"/>
    <lineage>
        <taxon>Eukaryota</taxon>
        <taxon>Metazoa</taxon>
        <taxon>Chordata</taxon>
        <taxon>Craniata</taxon>
        <taxon>Vertebrata</taxon>
        <taxon>Euteleostomi</taxon>
        <taxon>Amphibia</taxon>
        <taxon>Batrachia</taxon>
        <taxon>Caudata</taxon>
        <taxon>Salamandroidea</taxon>
        <taxon>Salamandridae</taxon>
        <taxon>Pleurodelinae</taxon>
        <taxon>Pleurodeles</taxon>
    </lineage>
</organism>